<dbReference type="EMBL" id="CAII01000633">
    <property type="protein sequence ID" value="CCH99739.1"/>
    <property type="molecule type" value="Genomic_DNA"/>
</dbReference>
<reference evidence="1 2" key="1">
    <citation type="submission" date="2012-04" db="EMBL/GenBank/DDBJ databases">
        <authorList>
            <person name="Genoscope - CEA"/>
        </authorList>
    </citation>
    <scope>NUCLEOTIDE SEQUENCE [LARGE SCALE GENOMIC DNA]</scope>
    <source>
        <strain evidence="1 2">9717</strain>
    </source>
</reference>
<evidence type="ECO:0008006" key="3">
    <source>
        <dbReference type="Google" id="ProtNLM"/>
    </source>
</evidence>
<sequence length="37" mass="4416">MNQTTANYDEPSQEALSEYFEAFLGFFFPEVHQLIDW</sequence>
<comment type="caution">
    <text evidence="1">The sequence shown here is derived from an EMBL/GenBank/DDBJ whole genome shotgun (WGS) entry which is preliminary data.</text>
</comment>
<organism evidence="1 2">
    <name type="scientific">Microcystis aeruginosa PCC 9717</name>
    <dbReference type="NCBI Taxonomy" id="1160286"/>
    <lineage>
        <taxon>Bacteria</taxon>
        <taxon>Bacillati</taxon>
        <taxon>Cyanobacteriota</taxon>
        <taxon>Cyanophyceae</taxon>
        <taxon>Oscillatoriophycideae</taxon>
        <taxon>Chroococcales</taxon>
        <taxon>Microcystaceae</taxon>
        <taxon>Microcystis</taxon>
    </lineage>
</organism>
<gene>
    <name evidence="1" type="ORF">MICAB_6690003</name>
</gene>
<dbReference type="HOGENOM" id="CLU_190666_1_0_3"/>
<dbReference type="Proteomes" id="UP000003172">
    <property type="component" value="Unassembled WGS sequence"/>
</dbReference>
<accession>I4FVR4</accession>
<name>I4FVR4_MICAE</name>
<evidence type="ECO:0000313" key="2">
    <source>
        <dbReference type="Proteomes" id="UP000003172"/>
    </source>
</evidence>
<protein>
    <recommendedName>
        <fullName evidence="3">Transposase</fullName>
    </recommendedName>
</protein>
<dbReference type="AlphaFoldDB" id="I4FVR4"/>
<evidence type="ECO:0000313" key="1">
    <source>
        <dbReference type="EMBL" id="CCH99739.1"/>
    </source>
</evidence>
<proteinExistence type="predicted"/>